<dbReference type="RefSeq" id="WP_144188949.1">
    <property type="nucleotide sequence ID" value="NZ_VMHL01000002.1"/>
</dbReference>
<proteinExistence type="predicted"/>
<dbReference type="EMBL" id="VMHL01000002">
    <property type="protein sequence ID" value="TSJ90429.1"/>
    <property type="molecule type" value="Genomic_DNA"/>
</dbReference>
<sequence>MLAVKLSDGTVITASQDNSSEKKPIELPVKIDSFKSIQTYVPFLSTGNSQYPNIDINSLIAPPYNYWGDDDGDDTVTATGTLNVKWEDSFKTDITKKVGLNPNSQLNPCRSPYKLTISVTGGQLSTLYGLPNRSEFVGGSHIYYFTPHSESIYACYAQPNLVFDKSTYLWSQYDIDVEGPDWVTSKGFELQNLYQPELNFPTTGSNGLYFYLLLVGITPDEVIAANGSTITSENGGDVSVLLSLTTPTTSIWQGEFNSVGEKSVLLKVKLKGPDKSSSNKSFKPSIFKIYADKSQKKLLYSFKLQRWYIVQPNVQINSYTQAKTFCDQLGSGYRVPDVNDFTNANNEKYDWLGGIVGRLGNIAAYRRQISYRDSSNKWIGGLFNEWGCVSNSYNNDPSGAFKCSGYSGIDWDTFYGYYTNSKYQGTNDSYKGSYYVVAGNVGVVEPEIVNKIRRSDRAVCVTP</sequence>
<name>A0A556RNE1_9GAMM</name>
<evidence type="ECO:0000313" key="1">
    <source>
        <dbReference type="EMBL" id="TSJ90429.1"/>
    </source>
</evidence>
<dbReference type="Proteomes" id="UP000319138">
    <property type="component" value="Unassembled WGS sequence"/>
</dbReference>
<gene>
    <name evidence="1" type="ORF">FPQ14_05010</name>
</gene>
<comment type="caution">
    <text evidence="1">The sequence shown here is derived from an EMBL/GenBank/DDBJ whole genome shotgun (WGS) entry which is preliminary data.</text>
</comment>
<dbReference type="AlphaFoldDB" id="A0A556RNE1"/>
<organism evidence="1 2">
    <name type="scientific">Gilliamella apicola</name>
    <dbReference type="NCBI Taxonomy" id="1196095"/>
    <lineage>
        <taxon>Bacteria</taxon>
        <taxon>Pseudomonadati</taxon>
        <taxon>Pseudomonadota</taxon>
        <taxon>Gammaproteobacteria</taxon>
        <taxon>Orbales</taxon>
        <taxon>Orbaceae</taxon>
        <taxon>Gilliamella</taxon>
    </lineage>
</organism>
<reference evidence="1 2" key="1">
    <citation type="submission" date="2019-07" db="EMBL/GenBank/DDBJ databases">
        <title>Gilliamella genomes.</title>
        <authorList>
            <person name="Zheng H."/>
        </authorList>
    </citation>
    <scope>NUCLEOTIDE SEQUENCE [LARGE SCALE GENOMIC DNA]</scope>
    <source>
        <strain evidence="1 2">W8131</strain>
    </source>
</reference>
<protein>
    <submittedName>
        <fullName evidence="1">Uncharacterized protein</fullName>
    </submittedName>
</protein>
<accession>A0A556RNE1</accession>
<evidence type="ECO:0000313" key="2">
    <source>
        <dbReference type="Proteomes" id="UP000319138"/>
    </source>
</evidence>